<dbReference type="RefSeq" id="WP_188505031.1">
    <property type="nucleotide sequence ID" value="NZ_BMER01000001.1"/>
</dbReference>
<evidence type="ECO:0000313" key="2">
    <source>
        <dbReference type="Proteomes" id="UP000660862"/>
    </source>
</evidence>
<sequence length="76" mass="8697">MERIVLEVDGSLAQAWKRMPATAKQRFAKDVEVRLVEQIRLAEKDEFEKSLNNLRSQAAANGLTQEILEDLLREEG</sequence>
<protein>
    <submittedName>
        <fullName evidence="1">Uncharacterized protein</fullName>
    </submittedName>
</protein>
<dbReference type="AlphaFoldDB" id="A0A917HJH1"/>
<name>A0A917HJH1_9SPHI</name>
<dbReference type="Proteomes" id="UP000660862">
    <property type="component" value="Unassembled WGS sequence"/>
</dbReference>
<reference evidence="1" key="2">
    <citation type="submission" date="2020-09" db="EMBL/GenBank/DDBJ databases">
        <authorList>
            <person name="Sun Q."/>
            <person name="Zhou Y."/>
        </authorList>
    </citation>
    <scope>NUCLEOTIDE SEQUENCE</scope>
    <source>
        <strain evidence="1">CGMCC 1.12195</strain>
    </source>
</reference>
<gene>
    <name evidence="1" type="ORF">GCM10007415_12470</name>
</gene>
<proteinExistence type="predicted"/>
<comment type="caution">
    <text evidence="1">The sequence shown here is derived from an EMBL/GenBank/DDBJ whole genome shotgun (WGS) entry which is preliminary data.</text>
</comment>
<keyword evidence="2" id="KW-1185">Reference proteome</keyword>
<reference evidence="1" key="1">
    <citation type="journal article" date="2014" name="Int. J. Syst. Evol. Microbiol.">
        <title>Complete genome sequence of Corynebacterium casei LMG S-19264T (=DSM 44701T), isolated from a smear-ripened cheese.</title>
        <authorList>
            <consortium name="US DOE Joint Genome Institute (JGI-PGF)"/>
            <person name="Walter F."/>
            <person name="Albersmeier A."/>
            <person name="Kalinowski J."/>
            <person name="Ruckert C."/>
        </authorList>
    </citation>
    <scope>NUCLEOTIDE SEQUENCE</scope>
    <source>
        <strain evidence="1">CGMCC 1.12195</strain>
    </source>
</reference>
<organism evidence="1 2">
    <name type="scientific">Parapedobacter pyrenivorans</name>
    <dbReference type="NCBI Taxonomy" id="1305674"/>
    <lineage>
        <taxon>Bacteria</taxon>
        <taxon>Pseudomonadati</taxon>
        <taxon>Bacteroidota</taxon>
        <taxon>Sphingobacteriia</taxon>
        <taxon>Sphingobacteriales</taxon>
        <taxon>Sphingobacteriaceae</taxon>
        <taxon>Parapedobacter</taxon>
    </lineage>
</organism>
<dbReference type="EMBL" id="BMER01000001">
    <property type="protein sequence ID" value="GGG81341.1"/>
    <property type="molecule type" value="Genomic_DNA"/>
</dbReference>
<evidence type="ECO:0000313" key="1">
    <source>
        <dbReference type="EMBL" id="GGG81341.1"/>
    </source>
</evidence>
<accession>A0A917HJH1</accession>